<evidence type="ECO:0000259" key="6">
    <source>
        <dbReference type="PROSITE" id="PS51669"/>
    </source>
</evidence>
<dbReference type="Gene3D" id="3.40.50.740">
    <property type="match status" value="1"/>
</dbReference>
<keyword evidence="4" id="KW-0408">Iron</keyword>
<dbReference type="GO" id="GO:0051539">
    <property type="term" value="F:4 iron, 4 sulfur cluster binding"/>
    <property type="evidence" value="ECO:0007669"/>
    <property type="project" value="UniProtKB-KW"/>
</dbReference>
<dbReference type="InterPro" id="IPR009010">
    <property type="entry name" value="Asp_de-COase-like_dom_sf"/>
</dbReference>
<evidence type="ECO:0000256" key="4">
    <source>
        <dbReference type="ARBA" id="ARBA00023004"/>
    </source>
</evidence>
<comment type="similarity">
    <text evidence="1">Belongs to the prokaryotic molybdopterin-containing oxidoreductase family.</text>
</comment>
<evidence type="ECO:0000313" key="7">
    <source>
        <dbReference type="EMBL" id="SUZ67410.1"/>
    </source>
</evidence>
<sequence length="768" mass="84693">MSDSGLEQSTEEIATETDPTKVWHKTACVLCSVNCGIEVRIDDREIIRVRGDKAHPASKGYTCEKGLRVNHYQNGRDRLTAPMKRMEDGTFAEISWDQAIKEVADQLVGIRDTHGGDKILYYGGGGQGNHFPGAYARSVLQTLGVQYRSNALAQEKTGMYWVQGKFFGRQDVGATPDFHHTDCAVFIGKNPWQSHGFPETRNVLNAIKNDDDRKIVVFDPRISETANISDHHLRVKPGTDAWALAAVLAIMVEEDLTDDRFLAEQCVGWEELQPLMEEVNIADYARKCGIAEEDLRSATRTMANAHSMATEEDLGIEMAPHSTLNSWLQRLLYLLTGNFGIEGGMNIPVRLAPICGHSPDGATEPVTGTPLLCGMVACAAIPDAIDTDHPDRFRGMIVESANPVHSLPDSKRFREAFKKLDCLVVIDVAMTETARQAHYVLPACSQYEKPEATFFAGEMPSNYFHIRQPIFEPLGDSLPEAEIHSRLVEAMGGMPEGVDELTEAAKQGREQFIDTFTRLSADNPDLGSKLPTALYRSLGQSLGRMGPAAVMFASAMQASMRFPDSLRAAGVNGEGLELASNLFDSLLEAKSGMVFSTSDYASSFDRIKTPDGKIHLYIPELVDELRCLAQEEPASPSDAYPFVLTAGEHRSSTVNDVIRDPSWRKKDKDGALRIHPSDANRIGVGEGQKVRIITKRGEAEAPVDITETMMEGQVSLPHGFGMEYPDETGEHRIHGVAVNELTDIEDRDWLALTPHHKHVRARLEALPS</sequence>
<proteinExistence type="inferred from homology"/>
<protein>
    <recommendedName>
        <fullName evidence="6">4Fe-4S Mo/W bis-MGD-type domain-containing protein</fullName>
    </recommendedName>
</protein>
<dbReference type="PROSITE" id="PS00551">
    <property type="entry name" value="MOLYBDOPTERIN_PROK_1"/>
    <property type="match status" value="1"/>
</dbReference>
<dbReference type="SUPFAM" id="SSF50692">
    <property type="entry name" value="ADC-like"/>
    <property type="match status" value="1"/>
</dbReference>
<dbReference type="GO" id="GO:0046872">
    <property type="term" value="F:metal ion binding"/>
    <property type="evidence" value="ECO:0007669"/>
    <property type="project" value="UniProtKB-KW"/>
</dbReference>
<dbReference type="Pfam" id="PF01568">
    <property type="entry name" value="Molydop_binding"/>
    <property type="match status" value="1"/>
</dbReference>
<feature type="domain" description="4Fe-4S Mo/W bis-MGD-type" evidence="6">
    <location>
        <begin position="21"/>
        <end position="77"/>
    </location>
</feature>
<evidence type="ECO:0000256" key="3">
    <source>
        <dbReference type="ARBA" id="ARBA00022723"/>
    </source>
</evidence>
<reference evidence="7" key="1">
    <citation type="submission" date="2018-05" db="EMBL/GenBank/DDBJ databases">
        <authorList>
            <person name="Lanie J.A."/>
            <person name="Ng W.-L."/>
            <person name="Kazmierczak K.M."/>
            <person name="Andrzejewski T.M."/>
            <person name="Davidsen T.M."/>
            <person name="Wayne K.J."/>
            <person name="Tettelin H."/>
            <person name="Glass J.I."/>
            <person name="Rusch D."/>
            <person name="Podicherti R."/>
            <person name="Tsui H.-C.T."/>
            <person name="Winkler M.E."/>
        </authorList>
    </citation>
    <scope>NUCLEOTIDE SEQUENCE</scope>
</reference>
<dbReference type="AlphaFoldDB" id="A0A381PKC5"/>
<dbReference type="Gene3D" id="3.30.2070.10">
    <property type="entry name" value="Formate dehydrogenase/DMSO reductase"/>
    <property type="match status" value="1"/>
</dbReference>
<dbReference type="PROSITE" id="PS51669">
    <property type="entry name" value="4FE4S_MOW_BIS_MGD"/>
    <property type="match status" value="1"/>
</dbReference>
<keyword evidence="3" id="KW-0479">Metal-binding</keyword>
<evidence type="ECO:0000256" key="2">
    <source>
        <dbReference type="ARBA" id="ARBA00022485"/>
    </source>
</evidence>
<dbReference type="InterPro" id="IPR006963">
    <property type="entry name" value="Mopterin_OxRdtase_4Fe-4S_dom"/>
</dbReference>
<gene>
    <name evidence="7" type="ORF">METZ01_LOCUS20264</name>
</gene>
<dbReference type="Gene3D" id="3.40.228.10">
    <property type="entry name" value="Dimethylsulfoxide Reductase, domain 2"/>
    <property type="match status" value="1"/>
</dbReference>
<dbReference type="GO" id="GO:0043546">
    <property type="term" value="F:molybdopterin cofactor binding"/>
    <property type="evidence" value="ECO:0007669"/>
    <property type="project" value="InterPro"/>
</dbReference>
<keyword evidence="2" id="KW-0004">4Fe-4S</keyword>
<dbReference type="Gene3D" id="2.40.40.20">
    <property type="match status" value="1"/>
</dbReference>
<accession>A0A381PKC5</accession>
<dbReference type="InterPro" id="IPR006656">
    <property type="entry name" value="Mopterin_OxRdtase"/>
</dbReference>
<keyword evidence="5" id="KW-0411">Iron-sulfur</keyword>
<name>A0A381PKC5_9ZZZZ</name>
<dbReference type="PANTHER" id="PTHR43742:SF2">
    <property type="entry name" value="ASSIMILATORY NITRATE REDUCTASE CATALYTIC SUBUNIT"/>
    <property type="match status" value="1"/>
</dbReference>
<dbReference type="SMART" id="SM00926">
    <property type="entry name" value="Molybdop_Fe4S4"/>
    <property type="match status" value="1"/>
</dbReference>
<dbReference type="EMBL" id="UINC01001011">
    <property type="protein sequence ID" value="SUZ67410.1"/>
    <property type="molecule type" value="Genomic_DNA"/>
</dbReference>
<evidence type="ECO:0000256" key="1">
    <source>
        <dbReference type="ARBA" id="ARBA00010312"/>
    </source>
</evidence>
<dbReference type="InterPro" id="IPR050612">
    <property type="entry name" value="Prok_Mopterin_Oxidored"/>
</dbReference>
<organism evidence="7">
    <name type="scientific">marine metagenome</name>
    <dbReference type="NCBI Taxonomy" id="408172"/>
    <lineage>
        <taxon>unclassified sequences</taxon>
        <taxon>metagenomes</taxon>
        <taxon>ecological metagenomes</taxon>
    </lineage>
</organism>
<dbReference type="Gene3D" id="2.20.25.90">
    <property type="entry name" value="ADC-like domains"/>
    <property type="match status" value="1"/>
</dbReference>
<dbReference type="GO" id="GO:0016491">
    <property type="term" value="F:oxidoreductase activity"/>
    <property type="evidence" value="ECO:0007669"/>
    <property type="project" value="InterPro"/>
</dbReference>
<dbReference type="InterPro" id="IPR006657">
    <property type="entry name" value="MoPterin_dinucl-bd_dom"/>
</dbReference>
<dbReference type="Pfam" id="PF04879">
    <property type="entry name" value="Molybdop_Fe4S4"/>
    <property type="match status" value="1"/>
</dbReference>
<dbReference type="Pfam" id="PF00384">
    <property type="entry name" value="Molybdopterin"/>
    <property type="match status" value="1"/>
</dbReference>
<dbReference type="PANTHER" id="PTHR43742">
    <property type="entry name" value="TRIMETHYLAMINE-N-OXIDE REDUCTASE"/>
    <property type="match status" value="1"/>
</dbReference>
<dbReference type="SUPFAM" id="SSF53706">
    <property type="entry name" value="Formate dehydrogenase/DMSO reductase, domains 1-3"/>
    <property type="match status" value="1"/>
</dbReference>
<dbReference type="InterPro" id="IPR027467">
    <property type="entry name" value="MopterinOxRdtase_cofactor_BS"/>
</dbReference>
<evidence type="ECO:0000256" key="5">
    <source>
        <dbReference type="ARBA" id="ARBA00023014"/>
    </source>
</evidence>